<dbReference type="InterPro" id="IPR052195">
    <property type="entry name" value="Bact_Alkyl/Aryl-Sulfatase"/>
</dbReference>
<dbReference type="InterPro" id="IPR036866">
    <property type="entry name" value="RibonucZ/Hydroxyglut_hydro"/>
</dbReference>
<dbReference type="PANTHER" id="PTHR43223:SF2">
    <property type="entry name" value="METALLO-BETA-LACTAMASE DOMAIN-CONTAINING PROTEIN"/>
    <property type="match status" value="1"/>
</dbReference>
<dbReference type="InterPro" id="IPR038536">
    <property type="entry name" value="Alkyl/aryl-sulf_dimr_sf"/>
</dbReference>
<dbReference type="InterPro" id="IPR001279">
    <property type="entry name" value="Metallo-B-lactamas"/>
</dbReference>
<dbReference type="Pfam" id="PF00753">
    <property type="entry name" value="Lactamase_B"/>
    <property type="match status" value="1"/>
</dbReference>
<protein>
    <submittedName>
        <fullName evidence="2">Alkyl sulfatase and related hydrolases, MBL-fold metallo-hydrolase superfamily</fullName>
    </submittedName>
</protein>
<dbReference type="InterPro" id="IPR029228">
    <property type="entry name" value="Alkyl_sulf_dimr"/>
</dbReference>
<gene>
    <name evidence="2" type="ORF">AVDCRST_MAG20-1434</name>
</gene>
<evidence type="ECO:0000259" key="1">
    <source>
        <dbReference type="SMART" id="SM00849"/>
    </source>
</evidence>
<proteinExistence type="predicted"/>
<dbReference type="AlphaFoldDB" id="A0A6J4HXQ1"/>
<dbReference type="Gene3D" id="1.25.40.880">
    <property type="entry name" value="Alkyl sulfatase, dimerisation domain"/>
    <property type="match status" value="1"/>
</dbReference>
<sequence>MADLLALSSRIIDEAVTDEPVNRVTNELSELADDLAIVESFSHCVALATDEGLVCFDVSGARTGPAVVAALRGWNEAPVHTIVYTHGHIDHVGGSPAVAADAEGRGDPAPQVVGHQAVAARFDRYDATNDFNLLINSRQFGGVNQKLQLGIGGDTRFLPEGALRPTRTFLADDEISVGGERIQLHHARGETDDHLWAWLPDRRWLFAGDFLIWNFPNAGNPQKVQRYPLEWATALRAMAAERPELFVPAHGLPIADPDRIERVLHQVATVLEQLVADVLDAMNAGATLDEVVHGVRVAPDALSLPFLRPFYDEPEFVVHNVWRQYGGWWDGDFSRLKPARAADLAQELARLAGGVTALTTRAQELAEAAGGADDLRVACHLVELAAQAAPEDRAVHEARAAVYEQRRKAESSLMAKGLFRAAAAESELIAGVEGGGRPTRSGTPLDGT</sequence>
<reference evidence="2" key="1">
    <citation type="submission" date="2020-02" db="EMBL/GenBank/DDBJ databases">
        <authorList>
            <person name="Meier V. D."/>
        </authorList>
    </citation>
    <scope>NUCLEOTIDE SEQUENCE</scope>
    <source>
        <strain evidence="2">AVDCRST_MAG20</strain>
    </source>
</reference>
<name>A0A6J4HXQ1_9ACTN</name>
<evidence type="ECO:0000313" key="2">
    <source>
        <dbReference type="EMBL" id="CAA9234773.1"/>
    </source>
</evidence>
<dbReference type="GO" id="GO:0016787">
    <property type="term" value="F:hydrolase activity"/>
    <property type="evidence" value="ECO:0007669"/>
    <property type="project" value="UniProtKB-KW"/>
</dbReference>
<accession>A0A6J4HXQ1</accession>
<feature type="domain" description="Metallo-beta-lactamase" evidence="1">
    <location>
        <begin position="41"/>
        <end position="250"/>
    </location>
</feature>
<dbReference type="Gene3D" id="3.60.15.30">
    <property type="entry name" value="Metallo-beta-lactamase domain"/>
    <property type="match status" value="1"/>
</dbReference>
<keyword evidence="2" id="KW-0378">Hydrolase</keyword>
<dbReference type="EMBL" id="CADCSY010000062">
    <property type="protein sequence ID" value="CAA9234773.1"/>
    <property type="molecule type" value="Genomic_DNA"/>
</dbReference>
<dbReference type="GO" id="GO:0046983">
    <property type="term" value="F:protein dimerization activity"/>
    <property type="evidence" value="ECO:0007669"/>
    <property type="project" value="InterPro"/>
</dbReference>
<dbReference type="Pfam" id="PF14863">
    <property type="entry name" value="Alkyl_sulf_dimr"/>
    <property type="match status" value="1"/>
</dbReference>
<dbReference type="SMART" id="SM00849">
    <property type="entry name" value="Lactamase_B"/>
    <property type="match status" value="1"/>
</dbReference>
<organism evidence="2">
    <name type="scientific">uncultured Acidimicrobiales bacterium</name>
    <dbReference type="NCBI Taxonomy" id="310071"/>
    <lineage>
        <taxon>Bacteria</taxon>
        <taxon>Bacillati</taxon>
        <taxon>Actinomycetota</taxon>
        <taxon>Acidimicrobiia</taxon>
        <taxon>Acidimicrobiales</taxon>
        <taxon>environmental samples</taxon>
    </lineage>
</organism>
<dbReference type="SUPFAM" id="SSF56281">
    <property type="entry name" value="Metallo-hydrolase/oxidoreductase"/>
    <property type="match status" value="1"/>
</dbReference>
<dbReference type="PANTHER" id="PTHR43223">
    <property type="entry name" value="ALKYL/ARYL-SULFATASE"/>
    <property type="match status" value="1"/>
</dbReference>